<dbReference type="Pfam" id="PF12163">
    <property type="entry name" value="HobA"/>
    <property type="match status" value="1"/>
</dbReference>
<reference evidence="1 2" key="1">
    <citation type="submission" date="2015-11" db="EMBL/GenBank/DDBJ databases">
        <title>Draft genome of Sulfurovum riftiae 1812E, a member of the Epsilonproteobacteria isolated from the tube of the deep-sea hydrothermal vent tubewom Riftia pachyptila.</title>
        <authorList>
            <person name="Vetriani C."/>
            <person name="Giovannelli D."/>
        </authorList>
    </citation>
    <scope>NUCLEOTIDE SEQUENCE [LARGE SCALE GENOMIC DNA]</scope>
    <source>
        <strain evidence="1 2">1812E</strain>
    </source>
</reference>
<dbReference type="InterPro" id="IPR021011">
    <property type="entry name" value="HobA"/>
</dbReference>
<dbReference type="STRING" id="1630136.AS592_04280"/>
<evidence type="ECO:0008006" key="3">
    <source>
        <dbReference type="Google" id="ProtNLM"/>
    </source>
</evidence>
<proteinExistence type="predicted"/>
<gene>
    <name evidence="1" type="ORF">AS592_04280</name>
</gene>
<keyword evidence="2" id="KW-1185">Reference proteome</keyword>
<comment type="caution">
    <text evidence="1">The sequence shown here is derived from an EMBL/GenBank/DDBJ whole genome shotgun (WGS) entry which is preliminary data.</text>
</comment>
<dbReference type="Gene3D" id="3.40.50.11670">
    <property type="entry name" value="DNA replication regulator HobA"/>
    <property type="match status" value="1"/>
</dbReference>
<protein>
    <recommendedName>
        <fullName evidence="3">DNA replication regulator family</fullName>
    </recommendedName>
</protein>
<dbReference type="RefSeq" id="WP_067332693.1">
    <property type="nucleotide sequence ID" value="NZ_LNKT01000072.1"/>
</dbReference>
<evidence type="ECO:0000313" key="1">
    <source>
        <dbReference type="EMBL" id="KYJ85536.1"/>
    </source>
</evidence>
<organism evidence="1 2">
    <name type="scientific">Sulfurovum riftiae</name>
    <dbReference type="NCBI Taxonomy" id="1630136"/>
    <lineage>
        <taxon>Bacteria</taxon>
        <taxon>Pseudomonadati</taxon>
        <taxon>Campylobacterota</taxon>
        <taxon>Epsilonproteobacteria</taxon>
        <taxon>Campylobacterales</taxon>
        <taxon>Sulfurovaceae</taxon>
        <taxon>Sulfurovum</taxon>
    </lineage>
</organism>
<dbReference type="InterPro" id="IPR038381">
    <property type="entry name" value="HobA_sf"/>
</dbReference>
<evidence type="ECO:0000313" key="2">
    <source>
        <dbReference type="Proteomes" id="UP000075359"/>
    </source>
</evidence>
<dbReference type="EMBL" id="LNKT01000072">
    <property type="protein sequence ID" value="KYJ85536.1"/>
    <property type="molecule type" value="Genomic_DNA"/>
</dbReference>
<dbReference type="AlphaFoldDB" id="A0A151CDD3"/>
<name>A0A151CDD3_9BACT</name>
<sequence>MQELLKWTLEAIRNEESDFSWMEEYRYEWAPLVKSAVSQMLEGKTVLLVTDEQHKWFKSYILNAVNDFGKNRPLLPVYSLMDNFPNLRSIHSTQDIQLLEDMFEISYPNGYFIWYIGKGDHPYTKMAYRNEDSFLWILDEEVQNSFSFRSSDPLLDIKLLQLYKLFDATLSAALFGDLDLEL</sequence>
<accession>A0A151CDD3</accession>
<dbReference type="Proteomes" id="UP000075359">
    <property type="component" value="Unassembled WGS sequence"/>
</dbReference>